<keyword evidence="2" id="KW-0949">S-adenosyl-L-methionine</keyword>
<evidence type="ECO:0000256" key="4">
    <source>
        <dbReference type="ARBA" id="ARBA00023004"/>
    </source>
</evidence>
<dbReference type="InterPro" id="IPR051198">
    <property type="entry name" value="BchE-like"/>
</dbReference>
<keyword evidence="5" id="KW-0411">Iron-sulfur</keyword>
<dbReference type="InterPro" id="IPR058240">
    <property type="entry name" value="rSAM_sf"/>
</dbReference>
<dbReference type="Gene3D" id="3.20.20.70">
    <property type="entry name" value="Aldolase class I"/>
    <property type="match status" value="1"/>
</dbReference>
<dbReference type="HOGENOM" id="CLU_044464_1_0_7"/>
<accession>H1FWT2</accession>
<evidence type="ECO:0000256" key="2">
    <source>
        <dbReference type="ARBA" id="ARBA00022691"/>
    </source>
</evidence>
<gene>
    <name evidence="7" type="ORF">SMGD1_1985</name>
</gene>
<keyword evidence="4" id="KW-0408">Iron</keyword>
<dbReference type="Pfam" id="PF04055">
    <property type="entry name" value="Radical_SAM"/>
    <property type="match status" value="1"/>
</dbReference>
<dbReference type="STRING" id="929558.SMGD1_1985"/>
<evidence type="ECO:0000259" key="6">
    <source>
        <dbReference type="PROSITE" id="PS51918"/>
    </source>
</evidence>
<comment type="cofactor">
    <cofactor evidence="1">
        <name>[4Fe-4S] cluster</name>
        <dbReference type="ChEBI" id="CHEBI:49883"/>
    </cofactor>
</comment>
<sequence>MYKTKSFEVRIIEDVFRDVDTLAHSYPDARKVFLADGDALSLETEYLIRLLKYLKQSFSKLGRVSLYASAQNILNKSSQELEMLKENGLSLIYYGVETGSETVLKKITKGVNQSEIIESLNKASDAGIKISATVILGIGGTKYTDEHISESAKVINATRVNYLSTLQLGLEDDSKEKFYKHFSDFEMLDDTELLQEQKKFLQLLNPTNKIIFRSNHASNALHLAGNLPREKGRLIEELDNALSIGKMAFVPMIFRGF</sequence>
<dbReference type="PANTHER" id="PTHR43409">
    <property type="entry name" value="ANAEROBIC MAGNESIUM-PROTOPORPHYRIN IX MONOMETHYL ESTER CYCLASE-RELATED"/>
    <property type="match status" value="1"/>
</dbReference>
<dbReference type="AlphaFoldDB" id="B6BIZ5"/>
<dbReference type="PROSITE" id="PS51918">
    <property type="entry name" value="RADICAL_SAM"/>
    <property type="match status" value="1"/>
</dbReference>
<keyword evidence="8" id="KW-1185">Reference proteome</keyword>
<dbReference type="GO" id="GO:0003824">
    <property type="term" value="F:catalytic activity"/>
    <property type="evidence" value="ECO:0007669"/>
    <property type="project" value="InterPro"/>
</dbReference>
<keyword evidence="3" id="KW-0479">Metal-binding</keyword>
<organism evidence="7 8">
    <name type="scientific">Sulfurimonas gotlandica (strain DSM 19862 / JCM 16533 / GD1)</name>
    <dbReference type="NCBI Taxonomy" id="929558"/>
    <lineage>
        <taxon>Bacteria</taxon>
        <taxon>Pseudomonadati</taxon>
        <taxon>Campylobacterota</taxon>
        <taxon>Epsilonproteobacteria</taxon>
        <taxon>Campylobacterales</taxon>
        <taxon>Sulfurimonadaceae</taxon>
        <taxon>Sulfurimonas</taxon>
    </lineage>
</organism>
<evidence type="ECO:0000313" key="8">
    <source>
        <dbReference type="Proteomes" id="UP000006431"/>
    </source>
</evidence>
<dbReference type="SMART" id="SM00729">
    <property type="entry name" value="Elp3"/>
    <property type="match status" value="1"/>
</dbReference>
<dbReference type="eggNOG" id="COG1032">
    <property type="taxonomic scope" value="Bacteria"/>
</dbReference>
<dbReference type="PANTHER" id="PTHR43409:SF4">
    <property type="entry name" value="RADICAL SAM SUPERFAMILY PROTEIN"/>
    <property type="match status" value="1"/>
</dbReference>
<dbReference type="EMBL" id="AFRZ01000001">
    <property type="protein sequence ID" value="EHP30508.1"/>
    <property type="molecule type" value="Genomic_DNA"/>
</dbReference>
<dbReference type="GO" id="GO:0046872">
    <property type="term" value="F:metal ion binding"/>
    <property type="evidence" value="ECO:0007669"/>
    <property type="project" value="UniProtKB-KW"/>
</dbReference>
<dbReference type="InterPro" id="IPR013785">
    <property type="entry name" value="Aldolase_TIM"/>
</dbReference>
<evidence type="ECO:0000256" key="3">
    <source>
        <dbReference type="ARBA" id="ARBA00022723"/>
    </source>
</evidence>
<comment type="caution">
    <text evidence="7">The sequence shown here is derived from an EMBL/GenBank/DDBJ whole genome shotgun (WGS) entry which is preliminary data.</text>
</comment>
<dbReference type="SUPFAM" id="SSF102114">
    <property type="entry name" value="Radical SAM enzymes"/>
    <property type="match status" value="1"/>
</dbReference>
<dbReference type="Proteomes" id="UP000006431">
    <property type="component" value="Unassembled WGS sequence"/>
</dbReference>
<evidence type="ECO:0000256" key="1">
    <source>
        <dbReference type="ARBA" id="ARBA00001966"/>
    </source>
</evidence>
<evidence type="ECO:0000256" key="5">
    <source>
        <dbReference type="ARBA" id="ARBA00023014"/>
    </source>
</evidence>
<dbReference type="PATRIC" id="fig|929558.5.peg.1977"/>
<dbReference type="CDD" id="cd01335">
    <property type="entry name" value="Radical_SAM"/>
    <property type="match status" value="1"/>
</dbReference>
<protein>
    <submittedName>
        <fullName evidence="7">Protein containing radical SAM domain</fullName>
    </submittedName>
</protein>
<feature type="domain" description="Radical SAM core" evidence="6">
    <location>
        <begin position="1"/>
        <end position="213"/>
    </location>
</feature>
<reference evidence="7 8" key="1">
    <citation type="journal article" date="2012" name="Proc. Natl. Acad. Sci. U.S.A.">
        <title>Genome and physiology of a model Epsilonproteobacterium responsible for sulfide detoxification in marine oxygen depletion zones.</title>
        <authorList>
            <person name="Grote J."/>
            <person name="Schott T."/>
            <person name="Bruckner C.G."/>
            <person name="Glockner F.O."/>
            <person name="Jost G."/>
            <person name="Teeling H."/>
            <person name="Labrenz M."/>
            <person name="Jurgens K."/>
        </authorList>
    </citation>
    <scope>NUCLEOTIDE SEQUENCE [LARGE SCALE GENOMIC DNA]</scope>
    <source>
        <strain evidence="7 8">GD1</strain>
    </source>
</reference>
<accession>B6BIZ5</accession>
<dbReference type="InterPro" id="IPR007197">
    <property type="entry name" value="rSAM"/>
</dbReference>
<dbReference type="InterPro" id="IPR006638">
    <property type="entry name" value="Elp3/MiaA/NifB-like_rSAM"/>
</dbReference>
<evidence type="ECO:0000313" key="7">
    <source>
        <dbReference type="EMBL" id="EHP30508.1"/>
    </source>
</evidence>
<name>B6BIZ5_SULGG</name>
<dbReference type="GO" id="GO:0051536">
    <property type="term" value="F:iron-sulfur cluster binding"/>
    <property type="evidence" value="ECO:0007669"/>
    <property type="project" value="UniProtKB-KW"/>
</dbReference>
<proteinExistence type="predicted"/>